<reference evidence="1 2" key="1">
    <citation type="submission" date="2015-11" db="EMBL/GenBank/DDBJ databases">
        <title>Genomic analysis of 38 Legionella species identifies large and diverse effector repertoires.</title>
        <authorList>
            <person name="Burstein D."/>
            <person name="Amaro F."/>
            <person name="Zusman T."/>
            <person name="Lifshitz Z."/>
            <person name="Cohen O."/>
            <person name="Gilbert J.A."/>
            <person name="Pupko T."/>
            <person name="Shuman H.A."/>
            <person name="Segal G."/>
        </authorList>
    </citation>
    <scope>NUCLEOTIDE SEQUENCE [LARGE SCALE GENOMIC DNA]</scope>
    <source>
        <strain evidence="1 2">ATCC 49508</strain>
    </source>
</reference>
<dbReference type="AlphaFoldDB" id="A0A0W1A9S1"/>
<keyword evidence="2" id="KW-1185">Reference proteome</keyword>
<comment type="caution">
    <text evidence="1">The sequence shown here is derived from an EMBL/GenBank/DDBJ whole genome shotgun (WGS) entry which is preliminary data.</text>
</comment>
<accession>A0A0W1A9S1</accession>
<name>A0A0W1A9S1_9GAMM</name>
<organism evidence="1 2">
    <name type="scientific">Legionella worsleiensis</name>
    <dbReference type="NCBI Taxonomy" id="45076"/>
    <lineage>
        <taxon>Bacteria</taxon>
        <taxon>Pseudomonadati</taxon>
        <taxon>Pseudomonadota</taxon>
        <taxon>Gammaproteobacteria</taxon>
        <taxon>Legionellales</taxon>
        <taxon>Legionellaceae</taxon>
        <taxon>Legionella</taxon>
    </lineage>
</organism>
<dbReference type="STRING" id="45076.Lwor_1802"/>
<sequence length="88" mass="10274">MFHDQKITIYKGIIQYLLYSTNYSLQRIANLSNSSVAHLQLIHQYSRLPKESKVELNLLKLFITVIDMEIKGEWKGKAFYSAECYLGD</sequence>
<dbReference type="EMBL" id="LNZC01000022">
    <property type="protein sequence ID" value="KTD77920.1"/>
    <property type="molecule type" value="Genomic_DNA"/>
</dbReference>
<dbReference type="RefSeq" id="WP_058493586.1">
    <property type="nucleotide sequence ID" value="NZ_LNZC01000022.1"/>
</dbReference>
<gene>
    <name evidence="1" type="ORF">Lwor_1802</name>
</gene>
<evidence type="ECO:0000313" key="1">
    <source>
        <dbReference type="EMBL" id="KTD77920.1"/>
    </source>
</evidence>
<proteinExistence type="predicted"/>
<dbReference type="PATRIC" id="fig|45076.6.peg.1957"/>
<evidence type="ECO:0000313" key="2">
    <source>
        <dbReference type="Proteomes" id="UP000054662"/>
    </source>
</evidence>
<dbReference type="Proteomes" id="UP000054662">
    <property type="component" value="Unassembled WGS sequence"/>
</dbReference>
<protein>
    <submittedName>
        <fullName evidence="1">Uncharacterized protein</fullName>
    </submittedName>
</protein>